<dbReference type="Pfam" id="PF07669">
    <property type="entry name" value="Eco57I"/>
    <property type="match status" value="1"/>
</dbReference>
<dbReference type="GO" id="GO:0009007">
    <property type="term" value="F:site-specific DNA-methyltransferase (adenine-specific) activity"/>
    <property type="evidence" value="ECO:0007669"/>
    <property type="project" value="UniProtKB-EC"/>
</dbReference>
<keyword evidence="9" id="KW-1185">Reference proteome</keyword>
<dbReference type="GO" id="GO:0032259">
    <property type="term" value="P:methylation"/>
    <property type="evidence" value="ECO:0007669"/>
    <property type="project" value="UniProtKB-KW"/>
</dbReference>
<proteinExistence type="predicted"/>
<feature type="domain" description="Type II methyltransferase M.TaqI-like" evidence="7">
    <location>
        <begin position="260"/>
        <end position="476"/>
    </location>
</feature>
<evidence type="ECO:0000256" key="5">
    <source>
        <dbReference type="ARBA" id="ARBA00047942"/>
    </source>
</evidence>
<evidence type="ECO:0000313" key="8">
    <source>
        <dbReference type="EMBL" id="QDV07298.1"/>
    </source>
</evidence>
<dbReference type="AlphaFoldDB" id="A0A518ET87"/>
<dbReference type="InterPro" id="IPR029063">
    <property type="entry name" value="SAM-dependent_MTases_sf"/>
</dbReference>
<name>A0A518ET87_9BACT</name>
<dbReference type="Proteomes" id="UP000320390">
    <property type="component" value="Chromosome"/>
</dbReference>
<evidence type="ECO:0000256" key="6">
    <source>
        <dbReference type="SAM" id="MobiDB-lite"/>
    </source>
</evidence>
<dbReference type="EMBL" id="CP036434">
    <property type="protein sequence ID" value="QDV07298.1"/>
    <property type="molecule type" value="Genomic_DNA"/>
</dbReference>
<dbReference type="GO" id="GO:0006304">
    <property type="term" value="P:DNA modification"/>
    <property type="evidence" value="ECO:0007669"/>
    <property type="project" value="InterPro"/>
</dbReference>
<sequence length="1112" mass="123381">MLFARFLAENHLLVESDSGESITMGECEDLAREAGEDPHSMAARFAQDSLPQIFRKDDPVLEITLPPETRLTLNKLLDSLPIPAFTADDSLGWTYQYWQAEKKAAVNDSGNKIGADELPAVTQLFTEHYMVLFLFHNTVGAWHAGKVLGSNPTLAATAESEEEMRRAVRLQSEGGYEFKYLRFVREAREGDQDDTPTGPWRPAAGTFEGWPSTAKELRVLDPCCGSGHFLTEGFELLVRLRMDEEGLDLRGAIRGVLADNLHGIEIDPRCTQIAAFNLAMAAWKLVGKPIALPAMHVACSGLAVGSTKEVWAALAGDNERLRKGMDRLYDLFEQAPELGSLINPNAFKGDMFEANFAELQPLMKQALASGEDVENAERAVAAQGMAHAAELLSGKYTLAITNVPYLGRSQQSAQLKNLADEQYVEAKADLATIFVVRLLALLQPDGTLTVVTPQNWWFLSSYRDCRRTLLKSTEWQFAASLGEEAWSNFGMRGPRTVLMSMSRVTPDMHSHFCGIDASTPLGQSIVTRSQKMQVLTGGKQLGPTRNLQMLSQLDQLDNPQQRIVLGRLKSGDLLSGFVRAGEGTSTGDNDRFVRSSWEFGIAGDDWIPYAGGDGKSRPWHGRELLVHWEQGKGDLAGSTGARIQNTHLWSCSGVLLGRIRGITATRFGGSAFDKATVAVIPRNAAHLPALYCFLGSSEYERRIRELDQKVAASTTTMTSVVFDIDRWQKVAAEKYPNGLSEPQSNDPTQWLFHGHPAGMLEAGDARDPNPADLLQVALGRLLGYRWPPEVNTNLRLDALTREWVSRCNDLLPFADEDGIVCLEATKGESSAVSRLRSLLAAALAGNWSVDREREFLAAIAAANSTEKKTVNPARSLEDWLRDDFFTEHCKVFNHRPFVWHLWDGQKHGFHCLVNAHKLTGPDGEGRKTLESITYAYLGDWIDRQKSAVAQAKEGADALLAAALHLQGELHKILDGEPPYDLFVRWKPLHKQAIGWEPDINDGVRLNIRPFMSAQPLSGGKKGAGLLKAKPNIKWAKDRGKEPESIRPRLEFPWFWGCKGDSKLDADRHDWTPERAIGKPFDGNRWNDLHYTNAVKQQARDRREATNDTEVES</sequence>
<evidence type="ECO:0000256" key="2">
    <source>
        <dbReference type="ARBA" id="ARBA00022603"/>
    </source>
</evidence>
<dbReference type="SUPFAM" id="SSF53335">
    <property type="entry name" value="S-adenosyl-L-methionine-dependent methyltransferases"/>
    <property type="match status" value="1"/>
</dbReference>
<gene>
    <name evidence="8" type="ORF">Poly30_28210</name>
</gene>
<evidence type="ECO:0000313" key="9">
    <source>
        <dbReference type="Proteomes" id="UP000320390"/>
    </source>
</evidence>
<dbReference type="EC" id="2.1.1.72" evidence="1"/>
<keyword evidence="4" id="KW-0949">S-adenosyl-L-methionine</keyword>
<protein>
    <recommendedName>
        <fullName evidence="1">site-specific DNA-methyltransferase (adenine-specific)</fullName>
        <ecNumber evidence="1">2.1.1.72</ecNumber>
    </recommendedName>
</protein>
<dbReference type="PRINTS" id="PR00507">
    <property type="entry name" value="N12N6MTFRASE"/>
</dbReference>
<feature type="region of interest" description="Disordered" evidence="6">
    <location>
        <begin position="1092"/>
        <end position="1112"/>
    </location>
</feature>
<organism evidence="8 9">
    <name type="scientific">Saltatorellus ferox</name>
    <dbReference type="NCBI Taxonomy" id="2528018"/>
    <lineage>
        <taxon>Bacteria</taxon>
        <taxon>Pseudomonadati</taxon>
        <taxon>Planctomycetota</taxon>
        <taxon>Planctomycetia</taxon>
        <taxon>Planctomycetia incertae sedis</taxon>
        <taxon>Saltatorellus</taxon>
    </lineage>
</organism>
<evidence type="ECO:0000256" key="4">
    <source>
        <dbReference type="ARBA" id="ARBA00022691"/>
    </source>
</evidence>
<reference evidence="8 9" key="1">
    <citation type="submission" date="2019-02" db="EMBL/GenBank/DDBJ databases">
        <title>Deep-cultivation of Planctomycetes and their phenomic and genomic characterization uncovers novel biology.</title>
        <authorList>
            <person name="Wiegand S."/>
            <person name="Jogler M."/>
            <person name="Boedeker C."/>
            <person name="Pinto D."/>
            <person name="Vollmers J."/>
            <person name="Rivas-Marin E."/>
            <person name="Kohn T."/>
            <person name="Peeters S.H."/>
            <person name="Heuer A."/>
            <person name="Rast P."/>
            <person name="Oberbeckmann S."/>
            <person name="Bunk B."/>
            <person name="Jeske O."/>
            <person name="Meyerdierks A."/>
            <person name="Storesund J.E."/>
            <person name="Kallscheuer N."/>
            <person name="Luecker S."/>
            <person name="Lage O.M."/>
            <person name="Pohl T."/>
            <person name="Merkel B.J."/>
            <person name="Hornburger P."/>
            <person name="Mueller R.-W."/>
            <person name="Bruemmer F."/>
            <person name="Labrenz M."/>
            <person name="Spormann A.M."/>
            <person name="Op den Camp H."/>
            <person name="Overmann J."/>
            <person name="Amann R."/>
            <person name="Jetten M.S.M."/>
            <person name="Mascher T."/>
            <person name="Medema M.H."/>
            <person name="Devos D.P."/>
            <person name="Kaster A.-K."/>
            <person name="Ovreas L."/>
            <person name="Rohde M."/>
            <person name="Galperin M.Y."/>
            <person name="Jogler C."/>
        </authorList>
    </citation>
    <scope>NUCLEOTIDE SEQUENCE [LARGE SCALE GENOMIC DNA]</scope>
    <source>
        <strain evidence="8 9">Poly30</strain>
    </source>
</reference>
<dbReference type="Gene3D" id="3.40.50.150">
    <property type="entry name" value="Vaccinia Virus protein VP39"/>
    <property type="match status" value="1"/>
</dbReference>
<comment type="catalytic activity">
    <reaction evidence="5">
        <text>a 2'-deoxyadenosine in DNA + S-adenosyl-L-methionine = an N(6)-methyl-2'-deoxyadenosine in DNA + S-adenosyl-L-homocysteine + H(+)</text>
        <dbReference type="Rhea" id="RHEA:15197"/>
        <dbReference type="Rhea" id="RHEA-COMP:12418"/>
        <dbReference type="Rhea" id="RHEA-COMP:12419"/>
        <dbReference type="ChEBI" id="CHEBI:15378"/>
        <dbReference type="ChEBI" id="CHEBI:57856"/>
        <dbReference type="ChEBI" id="CHEBI:59789"/>
        <dbReference type="ChEBI" id="CHEBI:90615"/>
        <dbReference type="ChEBI" id="CHEBI:90616"/>
        <dbReference type="EC" id="2.1.1.72"/>
    </reaction>
</comment>
<keyword evidence="2" id="KW-0489">Methyltransferase</keyword>
<accession>A0A518ET87</accession>
<dbReference type="InterPro" id="IPR011639">
    <property type="entry name" value="MethylTrfase_TaqI-like_dom"/>
</dbReference>
<dbReference type="REBASE" id="355326">
    <property type="entry name" value="Pba30ORF28210P"/>
</dbReference>
<dbReference type="PANTHER" id="PTHR33841:SF1">
    <property type="entry name" value="DNA METHYLTRANSFERASE A"/>
    <property type="match status" value="1"/>
</dbReference>
<evidence type="ECO:0000259" key="7">
    <source>
        <dbReference type="Pfam" id="PF07669"/>
    </source>
</evidence>
<dbReference type="InterPro" id="IPR050953">
    <property type="entry name" value="N4_N6_ade-DNA_methylase"/>
</dbReference>
<keyword evidence="3" id="KW-0808">Transferase</keyword>
<dbReference type="PANTHER" id="PTHR33841">
    <property type="entry name" value="DNA METHYLTRANSFERASE YEEA-RELATED"/>
    <property type="match status" value="1"/>
</dbReference>
<evidence type="ECO:0000256" key="1">
    <source>
        <dbReference type="ARBA" id="ARBA00011900"/>
    </source>
</evidence>
<evidence type="ECO:0000256" key="3">
    <source>
        <dbReference type="ARBA" id="ARBA00022679"/>
    </source>
</evidence>